<reference evidence="1 2" key="1">
    <citation type="journal article" date="2019" name="Nat. Ecol. Evol.">
        <title>Megaphylogeny resolves global patterns of mushroom evolution.</title>
        <authorList>
            <person name="Varga T."/>
            <person name="Krizsan K."/>
            <person name="Foldi C."/>
            <person name="Dima B."/>
            <person name="Sanchez-Garcia M."/>
            <person name="Sanchez-Ramirez S."/>
            <person name="Szollosi G.J."/>
            <person name="Szarkandi J.G."/>
            <person name="Papp V."/>
            <person name="Albert L."/>
            <person name="Andreopoulos W."/>
            <person name="Angelini C."/>
            <person name="Antonin V."/>
            <person name="Barry K.W."/>
            <person name="Bougher N.L."/>
            <person name="Buchanan P."/>
            <person name="Buyck B."/>
            <person name="Bense V."/>
            <person name="Catcheside P."/>
            <person name="Chovatia M."/>
            <person name="Cooper J."/>
            <person name="Damon W."/>
            <person name="Desjardin D."/>
            <person name="Finy P."/>
            <person name="Geml J."/>
            <person name="Haridas S."/>
            <person name="Hughes K."/>
            <person name="Justo A."/>
            <person name="Karasinski D."/>
            <person name="Kautmanova I."/>
            <person name="Kiss B."/>
            <person name="Kocsube S."/>
            <person name="Kotiranta H."/>
            <person name="LaButti K.M."/>
            <person name="Lechner B.E."/>
            <person name="Liimatainen K."/>
            <person name="Lipzen A."/>
            <person name="Lukacs Z."/>
            <person name="Mihaltcheva S."/>
            <person name="Morgado L.N."/>
            <person name="Niskanen T."/>
            <person name="Noordeloos M.E."/>
            <person name="Ohm R.A."/>
            <person name="Ortiz-Santana B."/>
            <person name="Ovrebo C."/>
            <person name="Racz N."/>
            <person name="Riley R."/>
            <person name="Savchenko A."/>
            <person name="Shiryaev A."/>
            <person name="Soop K."/>
            <person name="Spirin V."/>
            <person name="Szebenyi C."/>
            <person name="Tomsovsky M."/>
            <person name="Tulloss R.E."/>
            <person name="Uehling J."/>
            <person name="Grigoriev I.V."/>
            <person name="Vagvolgyi C."/>
            <person name="Papp T."/>
            <person name="Martin F.M."/>
            <person name="Miettinen O."/>
            <person name="Hibbett D.S."/>
            <person name="Nagy L.G."/>
        </authorList>
    </citation>
    <scope>NUCLEOTIDE SEQUENCE [LARGE SCALE GENOMIC DNA]</scope>
    <source>
        <strain evidence="1 2">NL-1719</strain>
    </source>
</reference>
<sequence length="301" mass="31378">MSQSEKEKPAKSKGVVASVMKRLRPGRRSSRKASLNAANGSLVPTTSLEGKVAVVTGSSKSLGAILARCLAEQGADIVVNYVRDSKSADEVVNSIRALNKGRVLAVAADASTVEGGRVLLNETLRVFGRIDILVLNAGSSVTRSLSEIDEEFWDSQMAMNVKAPLFLAKAASTFLPPFGGRIIFISSSLTTMSGVPPNALSYIASKGAIEQISRALAKDLGSRGVTVNSICPGPIDSSRGSTNTGDLGKSGYQPLDAITKQAPLNRLTTPEDIAPIVAFLASPAAQWVNGQSIRVNGGAVV</sequence>
<dbReference type="EMBL" id="ML208457">
    <property type="protein sequence ID" value="TFK64871.1"/>
    <property type="molecule type" value="Genomic_DNA"/>
</dbReference>
<evidence type="ECO:0000313" key="1">
    <source>
        <dbReference type="EMBL" id="TFK64871.1"/>
    </source>
</evidence>
<organism evidence="1 2">
    <name type="scientific">Pluteus cervinus</name>
    <dbReference type="NCBI Taxonomy" id="181527"/>
    <lineage>
        <taxon>Eukaryota</taxon>
        <taxon>Fungi</taxon>
        <taxon>Dikarya</taxon>
        <taxon>Basidiomycota</taxon>
        <taxon>Agaricomycotina</taxon>
        <taxon>Agaricomycetes</taxon>
        <taxon>Agaricomycetidae</taxon>
        <taxon>Agaricales</taxon>
        <taxon>Pluteineae</taxon>
        <taxon>Pluteaceae</taxon>
        <taxon>Pluteus</taxon>
    </lineage>
</organism>
<protein>
    <submittedName>
        <fullName evidence="1">NAD(P)-binding protein</fullName>
    </submittedName>
</protein>
<dbReference type="Proteomes" id="UP000308600">
    <property type="component" value="Unassembled WGS sequence"/>
</dbReference>
<proteinExistence type="predicted"/>
<name>A0ACD3AH81_9AGAR</name>
<gene>
    <name evidence="1" type="ORF">BDN72DRAFT_801741</name>
</gene>
<accession>A0ACD3AH81</accession>
<evidence type="ECO:0000313" key="2">
    <source>
        <dbReference type="Proteomes" id="UP000308600"/>
    </source>
</evidence>
<keyword evidence="2" id="KW-1185">Reference proteome</keyword>